<accession>A0A023PSW0</accession>
<dbReference type="Proteomes" id="UP000134173">
    <property type="component" value="Segment"/>
</dbReference>
<evidence type="ECO:0000313" key="4">
    <source>
        <dbReference type="Proteomes" id="UP000169673"/>
    </source>
</evidence>
<dbReference type="RefSeq" id="YP_009026418.1">
    <property type="nucleotide sequence ID" value="NC_020474.2"/>
</dbReference>
<dbReference type="EMBL" id="KC462164">
    <property type="protein sequence ID" value="AHX37528.1"/>
    <property type="molecule type" value="Genomic_DNA"/>
</dbReference>
<organism evidence="2 3">
    <name type="scientific">Elephantid herpesvirus 1</name>
    <name type="common">EIHV-1</name>
    <name type="synonym">Elephant endotheliotropic herpesvirus</name>
    <dbReference type="NCBI Taxonomy" id="146015"/>
    <lineage>
        <taxon>Viruses</taxon>
        <taxon>Duplodnaviria</taxon>
        <taxon>Heunggongvirae</taxon>
        <taxon>Peploviricota</taxon>
        <taxon>Herviviricetes</taxon>
        <taxon>Herpesvirales</taxon>
        <taxon>Orthoherpesviridae</taxon>
        <taxon>Betaherpesvirinae</taxon>
        <taxon>Proboscivirus</taxon>
        <taxon>Proboscivirus elephantidbeta1</taxon>
    </lineage>
</organism>
<dbReference type="OrthoDB" id="38590at10239"/>
<reference evidence="3 4" key="1">
    <citation type="journal article" date="2013" name="J. Virol.">
        <title>Complete Genome Sequences of Elephant Endotheliotropic Herpesviruses 1A and 1B Determined Directly from Fatal Cases.</title>
        <authorList>
            <person name="Wilkie G.S."/>
            <person name="Davison A.J."/>
            <person name="Watson M."/>
            <person name="Kerr K."/>
            <person name="Sanderson S."/>
            <person name="Bouts T."/>
            <person name="Steinbach F."/>
            <person name="Dastjerdi A."/>
        </authorList>
    </citation>
    <scope>NUCLEOTIDE SEQUENCE [LARGE SCALE GENOMIC DNA]</scope>
    <source>
        <strain evidence="1">Emelia</strain>
        <strain evidence="2 3">Raman</strain>
    </source>
</reference>
<dbReference type="KEGG" id="vg:19793144"/>
<proteinExistence type="predicted"/>
<dbReference type="GeneID" id="19793144"/>
<dbReference type="EMBL" id="KC462165">
    <property type="protein sequence ID" value="AHX37531.1"/>
    <property type="molecule type" value="Genomic_DNA"/>
</dbReference>
<name>A0A023PSW0_ELHV1</name>
<keyword evidence="3" id="KW-1185">Reference proteome</keyword>
<gene>
    <name evidence="2" type="primary">EE32A</name>
</gene>
<protein>
    <submittedName>
        <fullName evidence="2">Protein EE32A</fullName>
    </submittedName>
</protein>
<evidence type="ECO:0000313" key="2">
    <source>
        <dbReference type="EMBL" id="AHX37531.1"/>
    </source>
</evidence>
<sequence>MPIYFFWVYHKQTVPRYMKNPHSMRTKVRKELYALCIALMNKICHTLHSVLIYHLKRNYTPWQIYRQYLYTWVWRV</sequence>
<dbReference type="Proteomes" id="UP000169673">
    <property type="component" value="Segment"/>
</dbReference>
<evidence type="ECO:0000313" key="3">
    <source>
        <dbReference type="Proteomes" id="UP000134173"/>
    </source>
</evidence>
<evidence type="ECO:0000313" key="1">
    <source>
        <dbReference type="EMBL" id="AHX37528.1"/>
    </source>
</evidence>
<organismHost>
    <name type="scientific">Elephantidae</name>
    <name type="common">elephants</name>
    <dbReference type="NCBI Taxonomy" id="9780"/>
</organismHost>